<reference evidence="4" key="1">
    <citation type="submission" date="2022-03" db="EMBL/GenBank/DDBJ databases">
        <authorList>
            <person name="Martin C."/>
        </authorList>
    </citation>
    <scope>NUCLEOTIDE SEQUENCE</scope>
</reference>
<evidence type="ECO:0000256" key="3">
    <source>
        <dbReference type="SAM" id="MobiDB-lite"/>
    </source>
</evidence>
<dbReference type="AlphaFoldDB" id="A0A8S4N3E1"/>
<evidence type="ECO:0000256" key="2">
    <source>
        <dbReference type="RuleBase" id="RU363116"/>
    </source>
</evidence>
<dbReference type="EMBL" id="CAIIXF020000001">
    <property type="protein sequence ID" value="CAH1775009.1"/>
    <property type="molecule type" value="Genomic_DNA"/>
</dbReference>
<keyword evidence="2" id="KW-0449">Lipoprotein</keyword>
<keyword evidence="2" id="KW-0564">Palmitate</keyword>
<comment type="function">
    <text evidence="2">May mediate accelerated ATP-independent bidirectional transbilayer migration of phospholipids upon binding calcium ions that results in a loss of phospholipid asymmetry in the plasma membrane.</text>
</comment>
<accession>A0A8S4N3E1</accession>
<feature type="region of interest" description="Disordered" evidence="3">
    <location>
        <begin position="1"/>
        <end position="101"/>
    </location>
</feature>
<dbReference type="PANTHER" id="PTHR23248">
    <property type="entry name" value="PHOSPHOLIPID SCRAMBLASE-RELATED"/>
    <property type="match status" value="1"/>
</dbReference>
<feature type="compositionally biased region" description="Polar residues" evidence="3">
    <location>
        <begin position="1"/>
        <end position="10"/>
    </location>
</feature>
<dbReference type="GO" id="GO:0005886">
    <property type="term" value="C:plasma membrane"/>
    <property type="evidence" value="ECO:0007669"/>
    <property type="project" value="TreeGrafter"/>
</dbReference>
<comment type="cofactor">
    <cofactor evidence="2">
        <name>Ca(2+)</name>
        <dbReference type="ChEBI" id="CHEBI:29108"/>
    </cofactor>
</comment>
<organism evidence="4 5">
    <name type="scientific">Owenia fusiformis</name>
    <name type="common">Polychaete worm</name>
    <dbReference type="NCBI Taxonomy" id="6347"/>
    <lineage>
        <taxon>Eukaryota</taxon>
        <taxon>Metazoa</taxon>
        <taxon>Spiralia</taxon>
        <taxon>Lophotrochozoa</taxon>
        <taxon>Annelida</taxon>
        <taxon>Polychaeta</taxon>
        <taxon>Sedentaria</taxon>
        <taxon>Canalipalpata</taxon>
        <taxon>Sabellida</taxon>
        <taxon>Oweniida</taxon>
        <taxon>Oweniidae</taxon>
        <taxon>Owenia</taxon>
    </lineage>
</organism>
<evidence type="ECO:0000313" key="4">
    <source>
        <dbReference type="EMBL" id="CAH1775009.1"/>
    </source>
</evidence>
<protein>
    <recommendedName>
        <fullName evidence="2">Phospholipid scramblase</fullName>
    </recommendedName>
</protein>
<comment type="caution">
    <text evidence="4">The sequence shown here is derived from an EMBL/GenBank/DDBJ whole genome shotgun (WGS) entry which is preliminary data.</text>
</comment>
<dbReference type="PANTHER" id="PTHR23248:SF9">
    <property type="entry name" value="PHOSPHOLIPID SCRAMBLASE"/>
    <property type="match status" value="1"/>
</dbReference>
<proteinExistence type="inferred from homology"/>
<dbReference type="Pfam" id="PF03803">
    <property type="entry name" value="Scramblase"/>
    <property type="match status" value="1"/>
</dbReference>
<keyword evidence="5" id="KW-1185">Reference proteome</keyword>
<sequence>MSEPYSSQHQDQARPPGHLTPLDPIHPPYTDKSLHVKPVLPPTTADYSHQQNSQNENSQPGSGQHCQPNQPGNPQPGYAQPGYGPPGSVQPSYVQPGYGQPRYVQPGYNQLGMQGVHMGALAAQPQREVQWMSRPETIPGCPPGLEYLTKIDQILVHQQVELLEVMTGFHMENKYQIKNSLGQQVYFAKEESDGTGRILYGPSRALSSMSRITLDRKCSDVQGLLIILCK</sequence>
<dbReference type="Proteomes" id="UP000749559">
    <property type="component" value="Unassembled WGS sequence"/>
</dbReference>
<gene>
    <name evidence="4" type="ORF">OFUS_LOCUS2368</name>
</gene>
<keyword evidence="2" id="KW-0106">Calcium</keyword>
<evidence type="ECO:0000313" key="5">
    <source>
        <dbReference type="Proteomes" id="UP000749559"/>
    </source>
</evidence>
<dbReference type="OrthoDB" id="191150at2759"/>
<evidence type="ECO:0000256" key="1">
    <source>
        <dbReference type="ARBA" id="ARBA00005350"/>
    </source>
</evidence>
<name>A0A8S4N3E1_OWEFU</name>
<feature type="compositionally biased region" description="Low complexity" evidence="3">
    <location>
        <begin position="50"/>
        <end position="82"/>
    </location>
</feature>
<dbReference type="InterPro" id="IPR005552">
    <property type="entry name" value="Scramblase"/>
</dbReference>
<comment type="similarity">
    <text evidence="1 2">Belongs to the phospholipid scramblase family.</text>
</comment>
<dbReference type="GO" id="GO:0017128">
    <property type="term" value="F:phospholipid scramblase activity"/>
    <property type="evidence" value="ECO:0007669"/>
    <property type="project" value="InterPro"/>
</dbReference>